<accession>A0A1Y6K1G8</accession>
<protein>
    <submittedName>
        <fullName evidence="2">Uncharacterized protein</fullName>
    </submittedName>
</protein>
<dbReference type="EMBL" id="LT859958">
    <property type="protein sequence ID" value="SMX53535.1"/>
    <property type="molecule type" value="Genomic_DNA"/>
</dbReference>
<evidence type="ECO:0000313" key="2">
    <source>
        <dbReference type="EMBL" id="SMX53535.1"/>
    </source>
</evidence>
<gene>
    <name evidence="2" type="ORF">CFX1CAM_0469</name>
</gene>
<keyword evidence="1" id="KW-1133">Transmembrane helix</keyword>
<evidence type="ECO:0000256" key="1">
    <source>
        <dbReference type="SAM" id="Phobius"/>
    </source>
</evidence>
<dbReference type="KEGG" id="abat:CFX1CAM_0469"/>
<keyword evidence="1" id="KW-0812">Transmembrane</keyword>
<organism evidence="2 3">
    <name type="scientific">Candidatus Brevifilum fermentans</name>
    <dbReference type="NCBI Taxonomy" id="1986204"/>
    <lineage>
        <taxon>Bacteria</taxon>
        <taxon>Bacillati</taxon>
        <taxon>Chloroflexota</taxon>
        <taxon>Anaerolineae</taxon>
        <taxon>Anaerolineales</taxon>
        <taxon>Anaerolineaceae</taxon>
        <taxon>Candidatus Brevifilum</taxon>
    </lineage>
</organism>
<keyword evidence="3" id="KW-1185">Reference proteome</keyword>
<dbReference type="OrthoDB" id="165666at2"/>
<dbReference type="AlphaFoldDB" id="A0A1Y6K1G8"/>
<dbReference type="RefSeq" id="WP_087861462.1">
    <property type="nucleotide sequence ID" value="NZ_LT859958.1"/>
</dbReference>
<sequence>MGETEKGLGVMLEDTHEISVTTPTSQKRSSWYLLTGIILGLILGLAYAWLINPVIYKSGPPAALGEVDKDFYRVTIAQVFWVTGDLERASLRLVLLEDPDPVDALGAQAQRALATGNDPDARALALLASVLQNTSPIQAPTLESTSVPATATELPQPLIPTYTLPIPTGTP</sequence>
<keyword evidence="1" id="KW-0472">Membrane</keyword>
<evidence type="ECO:0000313" key="3">
    <source>
        <dbReference type="Proteomes" id="UP000195514"/>
    </source>
</evidence>
<reference evidence="3" key="1">
    <citation type="submission" date="2017-05" db="EMBL/GenBank/DDBJ databases">
        <authorList>
            <person name="Kirkegaard R."/>
            <person name="Mcilroy J S."/>
        </authorList>
    </citation>
    <scope>NUCLEOTIDE SEQUENCE [LARGE SCALE GENOMIC DNA]</scope>
</reference>
<dbReference type="Proteomes" id="UP000195514">
    <property type="component" value="Chromosome I"/>
</dbReference>
<proteinExistence type="predicted"/>
<name>A0A1Y6K1G8_9CHLR</name>
<feature type="transmembrane region" description="Helical" evidence="1">
    <location>
        <begin position="31"/>
        <end position="50"/>
    </location>
</feature>